<keyword evidence="2 6" id="KW-0963">Cytoplasm</keyword>
<evidence type="ECO:0000256" key="6">
    <source>
        <dbReference type="HAMAP-Rule" id="MF_00337"/>
    </source>
</evidence>
<sequence>MKNEPTFKEAIEELEKITNSLESGELELEQSLSLFERGVELIKYCQEKLDGAQAKVELLVDSMEGEIESVSLEDEEENA</sequence>
<dbReference type="SUPFAM" id="SSF116842">
    <property type="entry name" value="XseB-like"/>
    <property type="match status" value="1"/>
</dbReference>
<keyword evidence="4 6" id="KW-0378">Hydrolase</keyword>
<dbReference type="PANTHER" id="PTHR34137">
    <property type="entry name" value="EXODEOXYRIBONUCLEASE 7 SMALL SUBUNIT"/>
    <property type="match status" value="1"/>
</dbReference>
<dbReference type="HAMAP" id="MF_00337">
    <property type="entry name" value="Exonuc_7_S"/>
    <property type="match status" value="1"/>
</dbReference>
<dbReference type="Gene3D" id="1.10.287.1040">
    <property type="entry name" value="Exonuclease VII, small subunit"/>
    <property type="match status" value="1"/>
</dbReference>
<evidence type="ECO:0000256" key="5">
    <source>
        <dbReference type="ARBA" id="ARBA00022839"/>
    </source>
</evidence>
<protein>
    <recommendedName>
        <fullName evidence="6">Exodeoxyribonuclease 7 small subunit</fullName>
        <ecNumber evidence="6">3.1.11.6</ecNumber>
    </recommendedName>
    <alternativeName>
        <fullName evidence="6">Exodeoxyribonuclease VII small subunit</fullName>
        <shortName evidence="6">Exonuclease VII small subunit</shortName>
    </alternativeName>
</protein>
<dbReference type="GO" id="GO:0006308">
    <property type="term" value="P:DNA catabolic process"/>
    <property type="evidence" value="ECO:0007669"/>
    <property type="project" value="UniProtKB-UniRule"/>
</dbReference>
<dbReference type="EC" id="3.1.11.6" evidence="6"/>
<dbReference type="EMBL" id="PHEX01000007">
    <property type="protein sequence ID" value="PKQ28719.1"/>
    <property type="molecule type" value="Genomic_DNA"/>
</dbReference>
<keyword evidence="5 6" id="KW-0269">Exonuclease</keyword>
<dbReference type="PANTHER" id="PTHR34137:SF1">
    <property type="entry name" value="EXODEOXYRIBONUCLEASE 7 SMALL SUBUNIT"/>
    <property type="match status" value="1"/>
</dbReference>
<dbReference type="NCBIfam" id="TIGR01280">
    <property type="entry name" value="xseB"/>
    <property type="match status" value="1"/>
</dbReference>
<dbReference type="InterPro" id="IPR037004">
    <property type="entry name" value="Exonuc_VII_ssu_sf"/>
</dbReference>
<proteinExistence type="inferred from homology"/>
<dbReference type="GO" id="GO:0008855">
    <property type="term" value="F:exodeoxyribonuclease VII activity"/>
    <property type="evidence" value="ECO:0007669"/>
    <property type="project" value="UniProtKB-UniRule"/>
</dbReference>
<dbReference type="Pfam" id="PF02609">
    <property type="entry name" value="Exonuc_VII_S"/>
    <property type="match status" value="1"/>
</dbReference>
<dbReference type="InterPro" id="IPR003761">
    <property type="entry name" value="Exonuc_VII_S"/>
</dbReference>
<name>A0A2N3G7N5_9ACTN</name>
<dbReference type="GO" id="GO:0005829">
    <property type="term" value="C:cytosol"/>
    <property type="evidence" value="ECO:0007669"/>
    <property type="project" value="TreeGrafter"/>
</dbReference>
<evidence type="ECO:0000313" key="8">
    <source>
        <dbReference type="Proteomes" id="UP000233654"/>
    </source>
</evidence>
<evidence type="ECO:0000313" key="7">
    <source>
        <dbReference type="EMBL" id="PKQ28719.1"/>
    </source>
</evidence>
<dbReference type="AlphaFoldDB" id="A0A2N3G7N5"/>
<comment type="caution">
    <text evidence="7">The sequence shown here is derived from an EMBL/GenBank/DDBJ whole genome shotgun (WGS) entry which is preliminary data.</text>
</comment>
<comment type="catalytic activity">
    <reaction evidence="6">
        <text>Exonucleolytic cleavage in either 5'- to 3'- or 3'- to 5'-direction to yield nucleoside 5'-phosphates.</text>
        <dbReference type="EC" id="3.1.11.6"/>
    </reaction>
</comment>
<keyword evidence="3 6" id="KW-0540">Nuclease</keyword>
<evidence type="ECO:0000256" key="2">
    <source>
        <dbReference type="ARBA" id="ARBA00022490"/>
    </source>
</evidence>
<comment type="similarity">
    <text evidence="1 6">Belongs to the XseB family.</text>
</comment>
<evidence type="ECO:0000256" key="4">
    <source>
        <dbReference type="ARBA" id="ARBA00022801"/>
    </source>
</evidence>
<evidence type="ECO:0000256" key="3">
    <source>
        <dbReference type="ARBA" id="ARBA00022722"/>
    </source>
</evidence>
<comment type="subunit">
    <text evidence="6">Heterooligomer composed of large and small subunits.</text>
</comment>
<evidence type="ECO:0000256" key="1">
    <source>
        <dbReference type="ARBA" id="ARBA00009998"/>
    </source>
</evidence>
<dbReference type="GO" id="GO:0009318">
    <property type="term" value="C:exodeoxyribonuclease VII complex"/>
    <property type="evidence" value="ECO:0007669"/>
    <property type="project" value="UniProtKB-UniRule"/>
</dbReference>
<organism evidence="7 8">
    <name type="scientific">Candidatus Anoxymicrobium japonicum</name>
    <dbReference type="NCBI Taxonomy" id="2013648"/>
    <lineage>
        <taxon>Bacteria</taxon>
        <taxon>Bacillati</taxon>
        <taxon>Actinomycetota</taxon>
        <taxon>Candidatus Geothermincolia</taxon>
        <taxon>Candidatus Geothermincolales</taxon>
        <taxon>Candidatus Anoxymicrobiaceae</taxon>
        <taxon>Candidatus Anoxymicrobium</taxon>
    </lineage>
</organism>
<reference evidence="7 8" key="1">
    <citation type="journal article" date="2017" name="ISME J.">
        <title>Potential for microbial H2 and metal transformations associated with novel bacteria and archaea in deep terrestrial subsurface sediments.</title>
        <authorList>
            <person name="Hernsdorf A.W."/>
            <person name="Amano Y."/>
            <person name="Miyakawa K."/>
            <person name="Ise K."/>
            <person name="Suzuki Y."/>
            <person name="Anantharaman K."/>
            <person name="Probst A."/>
            <person name="Burstein D."/>
            <person name="Thomas B.C."/>
            <person name="Banfield J.F."/>
        </authorList>
    </citation>
    <scope>NUCLEOTIDE SEQUENCE [LARGE SCALE GENOMIC DNA]</scope>
    <source>
        <strain evidence="7">HGW-Actinobacteria-3</strain>
    </source>
</reference>
<gene>
    <name evidence="6 7" type="primary">xseB</name>
    <name evidence="7" type="ORF">CVT63_01330</name>
</gene>
<dbReference type="PIRSF" id="PIRSF006488">
    <property type="entry name" value="Exonuc_VII_S"/>
    <property type="match status" value="1"/>
</dbReference>
<comment type="subcellular location">
    <subcellularLocation>
        <location evidence="6">Cytoplasm</location>
    </subcellularLocation>
</comment>
<accession>A0A2N3G7N5</accession>
<comment type="function">
    <text evidence="6">Bidirectionally degrades single-stranded DNA into large acid-insoluble oligonucleotides, which are then degraded further into small acid-soluble oligonucleotides.</text>
</comment>
<dbReference type="Proteomes" id="UP000233654">
    <property type="component" value="Unassembled WGS sequence"/>
</dbReference>